<proteinExistence type="inferred from homology"/>
<dbReference type="PANTHER" id="PTHR24305">
    <property type="entry name" value="CYTOCHROME P450"/>
    <property type="match status" value="1"/>
</dbReference>
<dbReference type="GO" id="GO:0005506">
    <property type="term" value="F:iron ion binding"/>
    <property type="evidence" value="ECO:0007669"/>
    <property type="project" value="InterPro"/>
</dbReference>
<dbReference type="GO" id="GO:0004497">
    <property type="term" value="F:monooxygenase activity"/>
    <property type="evidence" value="ECO:0007669"/>
    <property type="project" value="UniProtKB-KW"/>
</dbReference>
<dbReference type="Proteomes" id="UP000660729">
    <property type="component" value="Unassembled WGS sequence"/>
</dbReference>
<dbReference type="OrthoDB" id="1470350at2759"/>
<dbReference type="InterPro" id="IPR036396">
    <property type="entry name" value="Cyt_P450_sf"/>
</dbReference>
<evidence type="ECO:0000256" key="5">
    <source>
        <dbReference type="PIRSR" id="PIRSR602403-1"/>
    </source>
</evidence>
<protein>
    <submittedName>
        <fullName evidence="7">Cytochrome P450 monooxygenase</fullName>
    </submittedName>
</protein>
<keyword evidence="8" id="KW-1185">Reference proteome</keyword>
<sequence>MTLDAAAKIGPELALKLPLRAVKTMRSIMSLVRRTAEDIVTEHEHDGAPKDDMLQVLINSDNFSHKQLVDEVVHFLAAATETTAGSIVWGIHLLSRHPDMQSRLREELHSHIPSISYLTNDDISSTLENMPYLNAIIKEILRFHSMNTILWRQCISSTANICGHHIPIGTKLTFSPWALQRDPAHWGPDARTFNPERWLIDPISGGADHSYSFLNFGAGPRRCIGETYAKVQMRCMLSAMIGAFEWAPINVDKESDVGEEIGDNHALTLFKILEGWKLNCKKVDGWV</sequence>
<evidence type="ECO:0000313" key="7">
    <source>
        <dbReference type="EMBL" id="KAF7185104.1"/>
    </source>
</evidence>
<dbReference type="PRINTS" id="PR00465">
    <property type="entry name" value="EP450IV"/>
</dbReference>
<evidence type="ECO:0000256" key="6">
    <source>
        <dbReference type="RuleBase" id="RU000461"/>
    </source>
</evidence>
<reference evidence="7" key="1">
    <citation type="submission" date="2020-04" db="EMBL/GenBank/DDBJ databases">
        <title>Draft genome resource of the tomato pathogen Pseudocercospora fuligena.</title>
        <authorList>
            <person name="Zaccaron A."/>
        </authorList>
    </citation>
    <scope>NUCLEOTIDE SEQUENCE</scope>
    <source>
        <strain evidence="7">PF001</strain>
    </source>
</reference>
<evidence type="ECO:0000313" key="8">
    <source>
        <dbReference type="Proteomes" id="UP000660729"/>
    </source>
</evidence>
<keyword evidence="6 7" id="KW-0503">Monooxygenase</keyword>
<evidence type="ECO:0000256" key="4">
    <source>
        <dbReference type="ARBA" id="ARBA00023004"/>
    </source>
</evidence>
<dbReference type="EMBL" id="JABCIY010000342">
    <property type="protein sequence ID" value="KAF7185104.1"/>
    <property type="molecule type" value="Genomic_DNA"/>
</dbReference>
<keyword evidence="5 6" id="KW-0349">Heme</keyword>
<dbReference type="PROSITE" id="PS00086">
    <property type="entry name" value="CYTOCHROME_P450"/>
    <property type="match status" value="1"/>
</dbReference>
<comment type="similarity">
    <text evidence="2 6">Belongs to the cytochrome P450 family.</text>
</comment>
<keyword evidence="4 5" id="KW-0408">Iron</keyword>
<dbReference type="GO" id="GO:0020037">
    <property type="term" value="F:heme binding"/>
    <property type="evidence" value="ECO:0007669"/>
    <property type="project" value="InterPro"/>
</dbReference>
<evidence type="ECO:0000256" key="3">
    <source>
        <dbReference type="ARBA" id="ARBA00022723"/>
    </source>
</evidence>
<dbReference type="InterPro" id="IPR001128">
    <property type="entry name" value="Cyt_P450"/>
</dbReference>
<dbReference type="PRINTS" id="PR00385">
    <property type="entry name" value="P450"/>
</dbReference>
<evidence type="ECO:0000256" key="1">
    <source>
        <dbReference type="ARBA" id="ARBA00001971"/>
    </source>
</evidence>
<gene>
    <name evidence="7" type="ORF">HII31_13379</name>
</gene>
<dbReference type="InterPro" id="IPR017972">
    <property type="entry name" value="Cyt_P450_CS"/>
</dbReference>
<dbReference type="InterPro" id="IPR002403">
    <property type="entry name" value="Cyt_P450_E_grp-IV"/>
</dbReference>
<evidence type="ECO:0000256" key="2">
    <source>
        <dbReference type="ARBA" id="ARBA00010617"/>
    </source>
</evidence>
<dbReference type="SUPFAM" id="SSF48264">
    <property type="entry name" value="Cytochrome P450"/>
    <property type="match status" value="1"/>
</dbReference>
<keyword evidence="3 5" id="KW-0479">Metal-binding</keyword>
<dbReference type="GO" id="GO:0016705">
    <property type="term" value="F:oxidoreductase activity, acting on paired donors, with incorporation or reduction of molecular oxygen"/>
    <property type="evidence" value="ECO:0007669"/>
    <property type="project" value="InterPro"/>
</dbReference>
<keyword evidence="6" id="KW-0560">Oxidoreductase</keyword>
<dbReference type="AlphaFoldDB" id="A0A8H6R655"/>
<dbReference type="Gene3D" id="1.10.630.10">
    <property type="entry name" value="Cytochrome P450"/>
    <property type="match status" value="1"/>
</dbReference>
<comment type="cofactor">
    <cofactor evidence="1 5">
        <name>heme</name>
        <dbReference type="ChEBI" id="CHEBI:30413"/>
    </cofactor>
</comment>
<name>A0A8H6R655_9PEZI</name>
<accession>A0A8H6R655</accession>
<dbReference type="PANTHER" id="PTHR24305:SF166">
    <property type="entry name" value="CYTOCHROME P450 12A4, MITOCHONDRIAL-RELATED"/>
    <property type="match status" value="1"/>
</dbReference>
<organism evidence="7 8">
    <name type="scientific">Pseudocercospora fuligena</name>
    <dbReference type="NCBI Taxonomy" id="685502"/>
    <lineage>
        <taxon>Eukaryota</taxon>
        <taxon>Fungi</taxon>
        <taxon>Dikarya</taxon>
        <taxon>Ascomycota</taxon>
        <taxon>Pezizomycotina</taxon>
        <taxon>Dothideomycetes</taxon>
        <taxon>Dothideomycetidae</taxon>
        <taxon>Mycosphaerellales</taxon>
        <taxon>Mycosphaerellaceae</taxon>
        <taxon>Pseudocercospora</taxon>
    </lineage>
</organism>
<comment type="caution">
    <text evidence="7">The sequence shown here is derived from an EMBL/GenBank/DDBJ whole genome shotgun (WGS) entry which is preliminary data.</text>
</comment>
<dbReference type="InterPro" id="IPR050121">
    <property type="entry name" value="Cytochrome_P450_monoxygenase"/>
</dbReference>
<dbReference type="Pfam" id="PF00067">
    <property type="entry name" value="p450"/>
    <property type="match status" value="1"/>
</dbReference>
<feature type="binding site" description="axial binding residue" evidence="5">
    <location>
        <position position="223"/>
    </location>
    <ligand>
        <name>heme</name>
        <dbReference type="ChEBI" id="CHEBI:30413"/>
    </ligand>
    <ligandPart>
        <name>Fe</name>
        <dbReference type="ChEBI" id="CHEBI:18248"/>
    </ligandPart>
</feature>